<dbReference type="GeneID" id="19165731"/>
<feature type="domain" description="TTI1 C-terminal TPR" evidence="3">
    <location>
        <begin position="747"/>
        <end position="933"/>
    </location>
</feature>
<feature type="region of interest" description="Disordered" evidence="1">
    <location>
        <begin position="762"/>
        <end position="822"/>
    </location>
</feature>
<dbReference type="InterPro" id="IPR057567">
    <property type="entry name" value="TPR_TTI1_C"/>
</dbReference>
<name>W9YUV7_9EURO</name>
<evidence type="ECO:0000313" key="5">
    <source>
        <dbReference type="Proteomes" id="UP000019478"/>
    </source>
</evidence>
<gene>
    <name evidence="4" type="ORF">A1O3_01597</name>
</gene>
<reference evidence="4 5" key="1">
    <citation type="submission" date="2013-03" db="EMBL/GenBank/DDBJ databases">
        <title>The Genome Sequence of Capronia epimyces CBS 606.96.</title>
        <authorList>
            <consortium name="The Broad Institute Genomics Platform"/>
            <person name="Cuomo C."/>
            <person name="de Hoog S."/>
            <person name="Gorbushina A."/>
            <person name="Walker B."/>
            <person name="Young S.K."/>
            <person name="Zeng Q."/>
            <person name="Gargeya S."/>
            <person name="Fitzgerald M."/>
            <person name="Haas B."/>
            <person name="Abouelleil A."/>
            <person name="Allen A.W."/>
            <person name="Alvarado L."/>
            <person name="Arachchi H.M."/>
            <person name="Berlin A.M."/>
            <person name="Chapman S.B."/>
            <person name="Gainer-Dewar J."/>
            <person name="Goldberg J."/>
            <person name="Griggs A."/>
            <person name="Gujja S."/>
            <person name="Hansen M."/>
            <person name="Howarth C."/>
            <person name="Imamovic A."/>
            <person name="Ireland A."/>
            <person name="Larimer J."/>
            <person name="McCowan C."/>
            <person name="Murphy C."/>
            <person name="Pearson M."/>
            <person name="Poon T.W."/>
            <person name="Priest M."/>
            <person name="Roberts A."/>
            <person name="Saif S."/>
            <person name="Shea T."/>
            <person name="Sisk P."/>
            <person name="Sykes S."/>
            <person name="Wortman J."/>
            <person name="Nusbaum C."/>
            <person name="Birren B."/>
        </authorList>
    </citation>
    <scope>NUCLEOTIDE SEQUENCE [LARGE SCALE GENOMIC DNA]</scope>
    <source>
        <strain evidence="4 5">CBS 606.96</strain>
    </source>
</reference>
<feature type="compositionally biased region" description="Acidic residues" evidence="1">
    <location>
        <begin position="794"/>
        <end position="809"/>
    </location>
</feature>
<dbReference type="InterPro" id="IPR057566">
    <property type="entry name" value="TPR_TTI1_N"/>
</dbReference>
<dbReference type="STRING" id="1182542.W9YUV7"/>
<evidence type="ECO:0000313" key="4">
    <source>
        <dbReference type="EMBL" id="EXJ93041.1"/>
    </source>
</evidence>
<dbReference type="RefSeq" id="XP_007729931.1">
    <property type="nucleotide sequence ID" value="XM_007731741.1"/>
</dbReference>
<organism evidence="4 5">
    <name type="scientific">Capronia epimyces CBS 606.96</name>
    <dbReference type="NCBI Taxonomy" id="1182542"/>
    <lineage>
        <taxon>Eukaryota</taxon>
        <taxon>Fungi</taxon>
        <taxon>Dikarya</taxon>
        <taxon>Ascomycota</taxon>
        <taxon>Pezizomycotina</taxon>
        <taxon>Eurotiomycetes</taxon>
        <taxon>Chaetothyriomycetidae</taxon>
        <taxon>Chaetothyriales</taxon>
        <taxon>Herpotrichiellaceae</taxon>
        <taxon>Capronia</taxon>
    </lineage>
</organism>
<keyword evidence="5" id="KW-1185">Reference proteome</keyword>
<dbReference type="Pfam" id="PF24173">
    <property type="entry name" value="TPR_TTI1_N"/>
    <property type="match status" value="1"/>
</dbReference>
<dbReference type="Pfam" id="PF21547">
    <property type="entry name" value="TTI1"/>
    <property type="match status" value="1"/>
</dbReference>
<dbReference type="GO" id="GO:0005737">
    <property type="term" value="C:cytoplasm"/>
    <property type="evidence" value="ECO:0007669"/>
    <property type="project" value="TreeGrafter"/>
</dbReference>
<dbReference type="InterPro" id="IPR011989">
    <property type="entry name" value="ARM-like"/>
</dbReference>
<dbReference type="PANTHER" id="PTHR18460:SF3">
    <property type="entry name" value="TELO2-INTERACTING PROTEIN 1 HOMOLOG"/>
    <property type="match status" value="1"/>
</dbReference>
<evidence type="ECO:0000256" key="1">
    <source>
        <dbReference type="SAM" id="MobiDB-lite"/>
    </source>
</evidence>
<dbReference type="eggNOG" id="KOG4524">
    <property type="taxonomic scope" value="Eukaryota"/>
</dbReference>
<dbReference type="EMBL" id="AMGY01000001">
    <property type="protein sequence ID" value="EXJ93041.1"/>
    <property type="molecule type" value="Genomic_DNA"/>
</dbReference>
<evidence type="ECO:0000259" key="3">
    <source>
        <dbReference type="Pfam" id="PF24181"/>
    </source>
</evidence>
<dbReference type="InterPro" id="IPR016024">
    <property type="entry name" value="ARM-type_fold"/>
</dbReference>
<dbReference type="Gene3D" id="1.25.10.10">
    <property type="entry name" value="Leucine-rich Repeat Variant"/>
    <property type="match status" value="2"/>
</dbReference>
<dbReference type="OrthoDB" id="6781668at2759"/>
<evidence type="ECO:0000259" key="2">
    <source>
        <dbReference type="Pfam" id="PF24173"/>
    </source>
</evidence>
<dbReference type="PANTHER" id="PTHR18460">
    <property type="entry name" value="TEL2 INTERACTING PROTEIN 1 TTI1 FAMILY MEMBER"/>
    <property type="match status" value="1"/>
</dbReference>
<comment type="caution">
    <text evidence="4">The sequence shown here is derived from an EMBL/GenBank/DDBJ whole genome shotgun (WGS) entry which is preliminary data.</text>
</comment>
<dbReference type="InterPro" id="IPR049362">
    <property type="entry name" value="TTI1_rpt"/>
</dbReference>
<evidence type="ECO:0008006" key="6">
    <source>
        <dbReference type="Google" id="ProtNLM"/>
    </source>
</evidence>
<dbReference type="Pfam" id="PF24181">
    <property type="entry name" value="TPR_TTI1_C"/>
    <property type="match status" value="1"/>
</dbReference>
<accession>W9YUV7</accession>
<dbReference type="HOGENOM" id="CLU_005544_0_0_1"/>
<proteinExistence type="predicted"/>
<feature type="compositionally biased region" description="Polar residues" evidence="1">
    <location>
        <begin position="938"/>
        <end position="949"/>
    </location>
</feature>
<dbReference type="Proteomes" id="UP000019478">
    <property type="component" value="Unassembled WGS sequence"/>
</dbReference>
<feature type="domain" description="TTI1 N-terminal TPR" evidence="2">
    <location>
        <begin position="9"/>
        <end position="341"/>
    </location>
</feature>
<dbReference type="SUPFAM" id="SSF48371">
    <property type="entry name" value="ARM repeat"/>
    <property type="match status" value="1"/>
</dbReference>
<dbReference type="InterPro" id="IPR052587">
    <property type="entry name" value="TELO2-interacting_protein_1"/>
</dbReference>
<protein>
    <recommendedName>
        <fullName evidence="6">HEAT repeat protein</fullName>
    </recommendedName>
</protein>
<feature type="region of interest" description="Disordered" evidence="1">
    <location>
        <begin position="938"/>
        <end position="975"/>
    </location>
</feature>
<dbReference type="AlphaFoldDB" id="W9YUV7"/>
<sequence length="1059" mass="117487">MSQLRQHAFQRLRPPCVELSSTALRFKANQASTKAVLLDLEPVHDVLRSLGGENLLDEKLAEYAFFPLTHIFNQSRRLPSHVLEVAVRCVEILVSQGWRDRVLPEMARQLLILMGLLVSPTPNQQSEPATEELKCASYDCIHAVIAQIARGEKKVLDEVGDKNIVDQLVYQLLQAIAESSSEMVQISAAHALLAVDSAIADWTLLASLLPRTVSTLVKVLRPSTQARRTRKVLVAYLELLALVLKRTLSDEVVKEHVGEGGGEMAKAEKSQGSPILEKSWLDATTPQVDLALVQVVKLRTHDGSDVARALLDLCLLVLEDCSRTLAVSAPLMVETLVVLCRSSDSSRAEANLRHLVTSRPEIADMLSGKFYDWAQALPRVMQGHDDRPKQQMLGQVATSFVALTESWNATDELGSRIAAILVDSVAAAIESSSKKTKLIDETAPTRLIDLADRTMQIDQDFQPILLSHQSQQSSTKEILDFVGYLKPQSSSRSITRSIINQTLDPDNNRRLAATWLGLAFLRSSGHDIADLEDFVEDHSSETNLQLSRPFLISDLYAMTLPSLLQYPDSKAEGVADWRLVATALESLTLQASQLGRSYRVELMETLFPLLSLFRDDNVILQRHTVTALNLLATACEYESAAQMLVDNVDYLVNAVALRLNAFDVSRDSLQVLAMMIKLCGARLLPHLDDLIDSMFGALDNFHGYPNLVEHIFTILKMMVEQSSKTPDMLAIGPDRRQEAYPAVVIRVSKVDDILNDLRARKERRTKSREDQEAITTAPHRPWSRALDGPRDGAEGESSDVENSEEEEQPLADRGSDKEPALSKSHQLLLSIAQSAVPHVSSPSPQVRLTLLQLLEEVCPLLARHEDSFLPLVNSVWPAIVPRLLGKNEDTSHDMPYTVQAAADTISVMCRAAGSFMSSRVEDIFSEVEALFNRVYSAATSSRTPQQRPTSAKPGVKAMDLAGSSDGPNIQLQRDQERDSRLALSHHRSTVMTSNGRILESLVALLTSILRHVRTSEDNVDRIFEMLAPLMHMPGKEGLREALKDYNEDAIWLIEQRVNN</sequence>